<feature type="transmembrane region" description="Helical" evidence="7">
    <location>
        <begin position="426"/>
        <end position="447"/>
    </location>
</feature>
<evidence type="ECO:0000259" key="8">
    <source>
        <dbReference type="PROSITE" id="PS50850"/>
    </source>
</evidence>
<keyword evidence="4 7" id="KW-1133">Transmembrane helix</keyword>
<proteinExistence type="predicted"/>
<evidence type="ECO:0000256" key="7">
    <source>
        <dbReference type="SAM" id="Phobius"/>
    </source>
</evidence>
<dbReference type="FunFam" id="1.20.1720.10:FF:000009">
    <property type="entry name" value="MFS multidrug transporter"/>
    <property type="match status" value="1"/>
</dbReference>
<dbReference type="SUPFAM" id="SSF103473">
    <property type="entry name" value="MFS general substrate transporter"/>
    <property type="match status" value="1"/>
</dbReference>
<evidence type="ECO:0000256" key="2">
    <source>
        <dbReference type="ARBA" id="ARBA00022448"/>
    </source>
</evidence>
<accession>A0A0F4ZL47</accession>
<feature type="transmembrane region" description="Helical" evidence="7">
    <location>
        <begin position="125"/>
        <end position="149"/>
    </location>
</feature>
<dbReference type="GO" id="GO:0005886">
    <property type="term" value="C:plasma membrane"/>
    <property type="evidence" value="ECO:0007669"/>
    <property type="project" value="TreeGrafter"/>
</dbReference>
<sequence>MCADCCPADSPLPANIYLPAIPQMAVVFGQSIGRMNLTVTTYLVFQGCAPLFWGPLSDRYGRRPIFIACLVVLIASCIGLALCPTNAFWLLLLLRCMQSAGCASTIALGAGVIGDISIPAERGGFFGVSNVGPMIAPAVAPVIGGALAQHLGWRAVFWFLVISASLCCVFLILFYPETARNIAGNGDVPLPRIYRPVIPIIGRGRVGAGPPMPGTRKPYINPLTIFTYPDICLNLLITGTIYATWYTVTATISSSFKEVYGLSETELGLWYIPMGCGMAIGAFVTGKIQDWEYRRVAAETPAHVPFPKELARLRSMPVYVVLFTGAVLGWGFCLEYKTHKAVLGVLSFISKHAPSLLFFSPDNRTALTRAVGYNMVAVLNTTSTLLIDLLQSRSSAATACTNFVRCSLAAVFVACIHTMVDRLTYKWCYVLLGCLCLTTLPLIWLSIRVGSRWRLARDVKTGAI</sequence>
<dbReference type="AlphaFoldDB" id="A0A0F4ZL47"/>
<keyword evidence="2" id="KW-0813">Transport</keyword>
<reference evidence="9 10" key="1">
    <citation type="submission" date="2015-03" db="EMBL/GenBank/DDBJ databases">
        <authorList>
            <person name="Radwan O."/>
            <person name="Al-Naeli F.A."/>
            <person name="Rendon G.A."/>
            <person name="Fields C."/>
        </authorList>
    </citation>
    <scope>NUCLEOTIDE SEQUENCE [LARGE SCALE GENOMIC DNA]</scope>
    <source>
        <strain evidence="9">CR-DP1</strain>
    </source>
</reference>
<dbReference type="PROSITE" id="PS50850">
    <property type="entry name" value="MFS"/>
    <property type="match status" value="1"/>
</dbReference>
<feature type="transmembrane region" description="Helical" evidence="7">
    <location>
        <begin position="267"/>
        <end position="286"/>
    </location>
</feature>
<feature type="domain" description="Major facilitator superfamily (MFS) profile" evidence="8">
    <location>
        <begin position="1"/>
        <end position="464"/>
    </location>
</feature>
<gene>
    <name evidence="9" type="ORF">TD95_000718</name>
</gene>
<dbReference type="Gene3D" id="1.20.1720.10">
    <property type="entry name" value="Multidrug resistance protein D"/>
    <property type="match status" value="1"/>
</dbReference>
<dbReference type="OrthoDB" id="440553at2759"/>
<dbReference type="PANTHER" id="PTHR23502:SF51">
    <property type="entry name" value="QUINIDINE RESISTANCE PROTEIN 1-RELATED"/>
    <property type="match status" value="1"/>
</dbReference>
<evidence type="ECO:0000313" key="9">
    <source>
        <dbReference type="EMBL" id="KKA30856.1"/>
    </source>
</evidence>
<keyword evidence="6" id="KW-0325">Glycoprotein</keyword>
<comment type="subcellular location">
    <subcellularLocation>
        <location evidence="1">Membrane</location>
        <topology evidence="1">Multi-pass membrane protein</topology>
    </subcellularLocation>
</comment>
<dbReference type="EMBL" id="LAEV01000214">
    <property type="protein sequence ID" value="KKA30856.1"/>
    <property type="molecule type" value="Genomic_DNA"/>
</dbReference>
<evidence type="ECO:0000313" key="10">
    <source>
        <dbReference type="Proteomes" id="UP000033483"/>
    </source>
</evidence>
<feature type="transmembrane region" description="Helical" evidence="7">
    <location>
        <begin position="32"/>
        <end position="53"/>
    </location>
</feature>
<keyword evidence="3 7" id="KW-0812">Transmembrane</keyword>
<feature type="transmembrane region" description="Helical" evidence="7">
    <location>
        <begin position="316"/>
        <end position="334"/>
    </location>
</feature>
<dbReference type="Pfam" id="PF07690">
    <property type="entry name" value="MFS_1"/>
    <property type="match status" value="1"/>
</dbReference>
<dbReference type="PANTHER" id="PTHR23502">
    <property type="entry name" value="MAJOR FACILITATOR SUPERFAMILY"/>
    <property type="match status" value="1"/>
</dbReference>
<keyword evidence="5 7" id="KW-0472">Membrane</keyword>
<evidence type="ECO:0000256" key="3">
    <source>
        <dbReference type="ARBA" id="ARBA00022692"/>
    </source>
</evidence>
<evidence type="ECO:0000256" key="1">
    <source>
        <dbReference type="ARBA" id="ARBA00004141"/>
    </source>
</evidence>
<feature type="transmembrane region" description="Helical" evidence="7">
    <location>
        <begin position="371"/>
        <end position="390"/>
    </location>
</feature>
<protein>
    <recommendedName>
        <fullName evidence="8">Major facilitator superfamily (MFS) profile domain-containing protein</fullName>
    </recommendedName>
</protein>
<dbReference type="GO" id="GO:0140115">
    <property type="term" value="P:export across plasma membrane"/>
    <property type="evidence" value="ECO:0007669"/>
    <property type="project" value="UniProtKB-ARBA"/>
</dbReference>
<dbReference type="InterPro" id="IPR020846">
    <property type="entry name" value="MFS_dom"/>
</dbReference>
<feature type="transmembrane region" description="Helical" evidence="7">
    <location>
        <begin position="65"/>
        <end position="82"/>
    </location>
</feature>
<dbReference type="FunFam" id="1.20.1250.20:FF:000172">
    <property type="entry name" value="MFS multidrug resistance transporter"/>
    <property type="match status" value="1"/>
</dbReference>
<dbReference type="InterPro" id="IPR011701">
    <property type="entry name" value="MFS"/>
</dbReference>
<feature type="transmembrane region" description="Helical" evidence="7">
    <location>
        <begin position="88"/>
        <end position="113"/>
    </location>
</feature>
<name>A0A0F4ZL47_9PEZI</name>
<dbReference type="Proteomes" id="UP000033483">
    <property type="component" value="Unassembled WGS sequence"/>
</dbReference>
<feature type="transmembrane region" description="Helical" evidence="7">
    <location>
        <begin position="402"/>
        <end position="420"/>
    </location>
</feature>
<feature type="transmembrane region" description="Helical" evidence="7">
    <location>
        <begin position="155"/>
        <end position="175"/>
    </location>
</feature>
<comment type="caution">
    <text evidence="9">The sequence shown here is derived from an EMBL/GenBank/DDBJ whole genome shotgun (WGS) entry which is preliminary data.</text>
</comment>
<dbReference type="GO" id="GO:0015137">
    <property type="term" value="F:citrate transmembrane transporter activity"/>
    <property type="evidence" value="ECO:0007669"/>
    <property type="project" value="UniProtKB-ARBA"/>
</dbReference>
<evidence type="ECO:0000256" key="4">
    <source>
        <dbReference type="ARBA" id="ARBA00022989"/>
    </source>
</evidence>
<organism evidence="9 10">
    <name type="scientific">Thielaviopsis punctulata</name>
    <dbReference type="NCBI Taxonomy" id="72032"/>
    <lineage>
        <taxon>Eukaryota</taxon>
        <taxon>Fungi</taxon>
        <taxon>Dikarya</taxon>
        <taxon>Ascomycota</taxon>
        <taxon>Pezizomycotina</taxon>
        <taxon>Sordariomycetes</taxon>
        <taxon>Hypocreomycetidae</taxon>
        <taxon>Microascales</taxon>
        <taxon>Ceratocystidaceae</taxon>
        <taxon>Thielaviopsis</taxon>
    </lineage>
</organism>
<dbReference type="InterPro" id="IPR036259">
    <property type="entry name" value="MFS_trans_sf"/>
</dbReference>
<evidence type="ECO:0000256" key="5">
    <source>
        <dbReference type="ARBA" id="ARBA00023136"/>
    </source>
</evidence>
<evidence type="ECO:0000256" key="6">
    <source>
        <dbReference type="ARBA" id="ARBA00023180"/>
    </source>
</evidence>
<keyword evidence="10" id="KW-1185">Reference proteome</keyword>